<dbReference type="AlphaFoldDB" id="A0A654GAS0"/>
<dbReference type="InterPro" id="IPR046349">
    <property type="entry name" value="C1-like_sf"/>
</dbReference>
<accession>A0A654GAS0</accession>
<evidence type="ECO:0000256" key="1">
    <source>
        <dbReference type="ARBA" id="ARBA00022723"/>
    </source>
</evidence>
<dbReference type="PANTHER" id="PTHR32410:SF176">
    <property type="entry name" value="CHP-RICH ZINC FINGER PROTEIN-LIKE-RELATED"/>
    <property type="match status" value="1"/>
</dbReference>
<dbReference type="GO" id="GO:0046872">
    <property type="term" value="F:metal ion binding"/>
    <property type="evidence" value="ECO:0007669"/>
    <property type="project" value="UniProtKB-KW"/>
</dbReference>
<dbReference type="Proteomes" id="UP000426265">
    <property type="component" value="Unassembled WGS sequence"/>
</dbReference>
<evidence type="ECO:0000256" key="3">
    <source>
        <dbReference type="ARBA" id="ARBA00022833"/>
    </source>
</evidence>
<feature type="domain" description="Phorbol-ester/DAG-type" evidence="4">
    <location>
        <begin position="130"/>
        <end position="176"/>
    </location>
</feature>
<dbReference type="SUPFAM" id="SSF57889">
    <property type="entry name" value="Cysteine-rich domain"/>
    <property type="match status" value="4"/>
</dbReference>
<keyword evidence="1" id="KW-0479">Metal-binding</keyword>
<dbReference type="Gene3D" id="3.30.60.20">
    <property type="match status" value="1"/>
</dbReference>
<evidence type="ECO:0000259" key="4">
    <source>
        <dbReference type="SMART" id="SM00109"/>
    </source>
</evidence>
<dbReference type="ExpressionAtlas" id="A0A654GAS0">
    <property type="expression patterns" value="baseline and differential"/>
</dbReference>
<keyword evidence="3" id="KW-0862">Zinc</keyword>
<feature type="domain" description="Phorbol-ester/DAG-type" evidence="4">
    <location>
        <begin position="189"/>
        <end position="236"/>
    </location>
</feature>
<dbReference type="InterPro" id="IPR002219">
    <property type="entry name" value="PKC_DAG/PE"/>
</dbReference>
<evidence type="ECO:0000313" key="5">
    <source>
        <dbReference type="EMBL" id="VYS70286.1"/>
    </source>
</evidence>
<feature type="domain" description="Phorbol-ester/DAG-type" evidence="4">
    <location>
        <begin position="67"/>
        <end position="121"/>
    </location>
</feature>
<keyword evidence="2" id="KW-0677">Repeat</keyword>
<dbReference type="EMBL" id="CACRSJ010000110">
    <property type="protein sequence ID" value="VYS70286.1"/>
    <property type="molecule type" value="Genomic_DNA"/>
</dbReference>
<dbReference type="Pfam" id="PF22926">
    <property type="entry name" value="C1-like_CT"/>
    <property type="match status" value="1"/>
</dbReference>
<dbReference type="InterPro" id="IPR053192">
    <property type="entry name" value="Vacuole_Formation_Reg"/>
</dbReference>
<dbReference type="SMART" id="SM00109">
    <property type="entry name" value="C1"/>
    <property type="match status" value="3"/>
</dbReference>
<gene>
    <name evidence="5" type="ORF">AN1_LOCUS25670</name>
</gene>
<evidence type="ECO:0000313" key="6">
    <source>
        <dbReference type="Proteomes" id="UP000426265"/>
    </source>
</evidence>
<dbReference type="InterPro" id="IPR054483">
    <property type="entry name" value="DC1-like_CT"/>
</dbReference>
<proteinExistence type="predicted"/>
<sequence>MSSTDVEGYTFPFHDHPLSYVVRAVEHCLLCSRPSRRSSNIYYHCKECDAYMHEECVGHLLCQPFMCNHVLKVFFDTILSPLDSITDNCCYLCRDELWRWFARCTICNISMDVRCLAKRQPLTISEPKNHKHSLTLLFRLVTFTCNACGVEDDRNPYVCLECNLMVHKDCIEYLPRVISINRHDHRISHTFHLGQGEGDKECGVCRKTINWVYGGYQCSRCPSYAVHSRCATRREVWDGLELEDVPEEEEEIEDPFKVINEKGDIVHFCHEKHILRLDENYVTDDAYMQCRCCILAINGDPCYKCVECDFILHEACANLPRKKRHLLHNHKLTLLSTLDPYIKCRACGVYTDGFIYKCLHEDCEGTNFEYDVRCSSVSEPFHHDLHQHPLYFTLQSSRKCQICDIKISDNPLSCTVCDEYSLCMRCATLPRKVKHRCDDHFLSLCQGSSVYDTGDLWCDICETKTNPSLCYYTCDECGLSLHTNCVLGSLHYMKLGIPKPDVEIHPNNGATRPFCTGCNFRCQSTFFIRITKEESTYYSCSIYCHVWAKSTYPNSWSFLASALDRTRNQVEETVSIGKPDLNFFDSKESLSSAVRSVMDKDSELGNLVRRNHAKWKESLVSTGLMNGYVNKFIEALQKLV</sequence>
<evidence type="ECO:0000256" key="2">
    <source>
        <dbReference type="ARBA" id="ARBA00022737"/>
    </source>
</evidence>
<protein>
    <recommendedName>
        <fullName evidence="4">Phorbol-ester/DAG-type domain-containing protein</fullName>
    </recommendedName>
</protein>
<reference evidence="5 6" key="1">
    <citation type="submission" date="2019-11" db="EMBL/GenBank/DDBJ databases">
        <authorList>
            <person name="Jiao W.-B."/>
            <person name="Schneeberger K."/>
        </authorList>
    </citation>
    <scope>NUCLEOTIDE SEQUENCE [LARGE SCALE GENOMIC DNA]</scope>
    <source>
        <strain evidence="6">cv. An-1</strain>
    </source>
</reference>
<organism evidence="5 6">
    <name type="scientific">Arabidopsis thaliana</name>
    <name type="common">Mouse-ear cress</name>
    <dbReference type="NCBI Taxonomy" id="3702"/>
    <lineage>
        <taxon>Eukaryota</taxon>
        <taxon>Viridiplantae</taxon>
        <taxon>Streptophyta</taxon>
        <taxon>Embryophyta</taxon>
        <taxon>Tracheophyta</taxon>
        <taxon>Spermatophyta</taxon>
        <taxon>Magnoliopsida</taxon>
        <taxon>eudicotyledons</taxon>
        <taxon>Gunneridae</taxon>
        <taxon>Pentapetalae</taxon>
        <taxon>rosids</taxon>
        <taxon>malvids</taxon>
        <taxon>Brassicales</taxon>
        <taxon>Brassicaceae</taxon>
        <taxon>Camelineae</taxon>
        <taxon>Arabidopsis</taxon>
    </lineage>
</organism>
<dbReference type="PANTHER" id="PTHR32410">
    <property type="entry name" value="CYSTEINE/HISTIDINE-RICH C1 DOMAIN FAMILY PROTEIN"/>
    <property type="match status" value="1"/>
</dbReference>
<dbReference type="InterPro" id="IPR004146">
    <property type="entry name" value="DC1"/>
</dbReference>
<dbReference type="Pfam" id="PF03107">
    <property type="entry name" value="C1_2"/>
    <property type="match status" value="5"/>
</dbReference>
<name>A0A654GAS0_ARATH</name>